<evidence type="ECO:0000313" key="2">
    <source>
        <dbReference type="Proteomes" id="UP000018211"/>
    </source>
</evidence>
<gene>
    <name evidence="1" type="ORF">VIBNISOn1_410102</name>
</gene>
<reference evidence="1 2" key="1">
    <citation type="journal article" date="2013" name="ISME J.">
        <title>Comparative genomics of pathogenic lineages of Vibrio nigripulchritudo identifies virulence-associated traits.</title>
        <authorList>
            <person name="Goudenege D."/>
            <person name="Labreuche Y."/>
            <person name="Krin E."/>
            <person name="Ansquer D."/>
            <person name="Mangenot S."/>
            <person name="Calteau A."/>
            <person name="Medigue C."/>
            <person name="Mazel D."/>
            <person name="Polz M.F."/>
            <person name="Le Roux F."/>
        </authorList>
    </citation>
    <scope>NUCLEOTIDE SEQUENCE [LARGE SCALE GENOMIC DNA]</scope>
    <source>
        <strain evidence="1 2">SOn1</strain>
    </source>
</reference>
<dbReference type="Proteomes" id="UP000018211">
    <property type="component" value="Unassembled WGS sequence"/>
</dbReference>
<proteinExistence type="predicted"/>
<dbReference type="EMBL" id="CAOF01000133">
    <property type="protein sequence ID" value="CCO47949.1"/>
    <property type="molecule type" value="Genomic_DNA"/>
</dbReference>
<accession>A0AAV2VU60</accession>
<protein>
    <submittedName>
        <fullName evidence="1">Uncharacterized protein</fullName>
    </submittedName>
</protein>
<comment type="caution">
    <text evidence="1">The sequence shown here is derived from an EMBL/GenBank/DDBJ whole genome shotgun (WGS) entry which is preliminary data.</text>
</comment>
<name>A0AAV2VU60_9VIBR</name>
<evidence type="ECO:0000313" key="1">
    <source>
        <dbReference type="EMBL" id="CCO47949.1"/>
    </source>
</evidence>
<dbReference type="AlphaFoldDB" id="A0AAV2VU60"/>
<sequence>MYPRIYLTGSNFVSDKDFNVRNFNLGFWNYANYKHALQE</sequence>
<organism evidence="1 2">
    <name type="scientific">Vibrio nigripulchritudo SOn1</name>
    <dbReference type="NCBI Taxonomy" id="1238450"/>
    <lineage>
        <taxon>Bacteria</taxon>
        <taxon>Pseudomonadati</taxon>
        <taxon>Pseudomonadota</taxon>
        <taxon>Gammaproteobacteria</taxon>
        <taxon>Vibrionales</taxon>
        <taxon>Vibrionaceae</taxon>
        <taxon>Vibrio</taxon>
    </lineage>
</organism>